<evidence type="ECO:0000313" key="1">
    <source>
        <dbReference type="EMBL" id="MBP2366712.1"/>
    </source>
</evidence>
<organism evidence="1 2">
    <name type="scientific">Pseudonocardia parietis</name>
    <dbReference type="NCBI Taxonomy" id="570936"/>
    <lineage>
        <taxon>Bacteria</taxon>
        <taxon>Bacillati</taxon>
        <taxon>Actinomycetota</taxon>
        <taxon>Actinomycetes</taxon>
        <taxon>Pseudonocardiales</taxon>
        <taxon>Pseudonocardiaceae</taxon>
        <taxon>Pseudonocardia</taxon>
    </lineage>
</organism>
<dbReference type="Proteomes" id="UP001519295">
    <property type="component" value="Unassembled WGS sequence"/>
</dbReference>
<reference evidence="1 2" key="1">
    <citation type="submission" date="2021-03" db="EMBL/GenBank/DDBJ databases">
        <title>Sequencing the genomes of 1000 actinobacteria strains.</title>
        <authorList>
            <person name="Klenk H.-P."/>
        </authorList>
    </citation>
    <scope>NUCLEOTIDE SEQUENCE [LARGE SCALE GENOMIC DNA]</scope>
    <source>
        <strain evidence="1 2">DSM 45256</strain>
    </source>
</reference>
<evidence type="ECO:0008006" key="3">
    <source>
        <dbReference type="Google" id="ProtNLM"/>
    </source>
</evidence>
<dbReference type="RefSeq" id="WP_210026795.1">
    <property type="nucleotide sequence ID" value="NZ_JAGINU010000001.1"/>
</dbReference>
<proteinExistence type="predicted"/>
<name>A0ABS4VS07_9PSEU</name>
<sequence length="175" mass="18538">MFALLTALGISGCAATFERAGSPFPPRPYTLDVATVDPCAALTDRQRNDLNIRESRAGTSHGGSSRGCTWPSADGVGYTIQTFNEHASVALGAEESSRVVTVDGFGAVQSSPPAQGTHLPFCQVVLDIADNASLRAQLQVSPRGTENAEHTTDSTCAQIREVASDMLHNLRTQQH</sequence>
<evidence type="ECO:0000313" key="2">
    <source>
        <dbReference type="Proteomes" id="UP001519295"/>
    </source>
</evidence>
<dbReference type="InterPro" id="IPR024520">
    <property type="entry name" value="DUF3558"/>
</dbReference>
<dbReference type="Pfam" id="PF12079">
    <property type="entry name" value="DUF3558"/>
    <property type="match status" value="1"/>
</dbReference>
<dbReference type="EMBL" id="JAGINU010000001">
    <property type="protein sequence ID" value="MBP2366712.1"/>
    <property type="molecule type" value="Genomic_DNA"/>
</dbReference>
<comment type="caution">
    <text evidence="1">The sequence shown here is derived from an EMBL/GenBank/DDBJ whole genome shotgun (WGS) entry which is preliminary data.</text>
</comment>
<keyword evidence="2" id="KW-1185">Reference proteome</keyword>
<accession>A0ABS4VS07</accession>
<gene>
    <name evidence="1" type="ORF">JOF36_002408</name>
</gene>
<protein>
    <recommendedName>
        <fullName evidence="3">DUF3558 domain-containing protein</fullName>
    </recommendedName>
</protein>